<protein>
    <submittedName>
        <fullName evidence="2">Type II toxin-antitoxin system RelE/ParE family toxin</fullName>
    </submittedName>
</protein>
<proteinExistence type="predicted"/>
<dbReference type="Proteomes" id="UP001597197">
    <property type="component" value="Unassembled WGS sequence"/>
</dbReference>
<organism evidence="2 3">
    <name type="scientific">Hymenobacter bucti</name>
    <dbReference type="NCBI Taxonomy" id="1844114"/>
    <lineage>
        <taxon>Bacteria</taxon>
        <taxon>Pseudomonadati</taxon>
        <taxon>Bacteroidota</taxon>
        <taxon>Cytophagia</taxon>
        <taxon>Cytophagales</taxon>
        <taxon>Hymenobacteraceae</taxon>
        <taxon>Hymenobacter</taxon>
    </lineage>
</organism>
<dbReference type="Gene3D" id="3.30.2310.20">
    <property type="entry name" value="RelE-like"/>
    <property type="match status" value="1"/>
</dbReference>
<keyword evidence="3" id="KW-1185">Reference proteome</keyword>
<comment type="caution">
    <text evidence="2">The sequence shown here is derived from an EMBL/GenBank/DDBJ whole genome shotgun (WGS) entry which is preliminary data.</text>
</comment>
<dbReference type="EMBL" id="JBHUFD010000005">
    <property type="protein sequence ID" value="MFD1873406.1"/>
    <property type="molecule type" value="Genomic_DNA"/>
</dbReference>
<accession>A0ABW4QUZ3</accession>
<name>A0ABW4QUZ3_9BACT</name>
<sequence>MRPNFLTSCLEDIEAIRSYHAGFSAVTAQRFVDTIFAKVEQLESFPELGRMVPELQNPAVPHHLSTTGRRSY</sequence>
<dbReference type="InterPro" id="IPR035093">
    <property type="entry name" value="RelE/ParE_toxin_dom_sf"/>
</dbReference>
<dbReference type="Pfam" id="PF05016">
    <property type="entry name" value="ParE_toxin"/>
    <property type="match status" value="1"/>
</dbReference>
<reference evidence="3" key="1">
    <citation type="journal article" date="2019" name="Int. J. Syst. Evol. Microbiol.">
        <title>The Global Catalogue of Microorganisms (GCM) 10K type strain sequencing project: providing services to taxonomists for standard genome sequencing and annotation.</title>
        <authorList>
            <consortium name="The Broad Institute Genomics Platform"/>
            <consortium name="The Broad Institute Genome Sequencing Center for Infectious Disease"/>
            <person name="Wu L."/>
            <person name="Ma J."/>
        </authorList>
    </citation>
    <scope>NUCLEOTIDE SEQUENCE [LARGE SCALE GENOMIC DNA]</scope>
    <source>
        <strain evidence="3">CGMCC 1.15795</strain>
    </source>
</reference>
<dbReference type="InterPro" id="IPR007712">
    <property type="entry name" value="RelE/ParE_toxin"/>
</dbReference>
<gene>
    <name evidence="2" type="ORF">ACFSDX_13260</name>
</gene>
<dbReference type="RefSeq" id="WP_382314272.1">
    <property type="nucleotide sequence ID" value="NZ_JBHUFD010000005.1"/>
</dbReference>
<evidence type="ECO:0000313" key="3">
    <source>
        <dbReference type="Proteomes" id="UP001597197"/>
    </source>
</evidence>
<keyword evidence="1" id="KW-1277">Toxin-antitoxin system</keyword>
<evidence type="ECO:0000256" key="1">
    <source>
        <dbReference type="ARBA" id="ARBA00022649"/>
    </source>
</evidence>
<evidence type="ECO:0000313" key="2">
    <source>
        <dbReference type="EMBL" id="MFD1873406.1"/>
    </source>
</evidence>